<comment type="caution">
    <text evidence="3">The sequence shown here is derived from an EMBL/GenBank/DDBJ whole genome shotgun (WGS) entry which is preliminary data.</text>
</comment>
<dbReference type="Pfam" id="PF00856">
    <property type="entry name" value="SET"/>
    <property type="match status" value="1"/>
</dbReference>
<evidence type="ECO:0000259" key="2">
    <source>
        <dbReference type="PROSITE" id="PS50280"/>
    </source>
</evidence>
<name>A0AAN6PGI7_9PEZI</name>
<evidence type="ECO:0000313" key="3">
    <source>
        <dbReference type="EMBL" id="KAK4038549.1"/>
    </source>
</evidence>
<feature type="region of interest" description="Disordered" evidence="1">
    <location>
        <begin position="64"/>
        <end position="144"/>
    </location>
</feature>
<dbReference type="PANTHER" id="PTHR47332:SF6">
    <property type="entry name" value="SET DOMAIN-CONTAINING PROTEIN"/>
    <property type="match status" value="1"/>
</dbReference>
<dbReference type="Gene3D" id="1.25.40.10">
    <property type="entry name" value="Tetratricopeptide repeat domain"/>
    <property type="match status" value="1"/>
</dbReference>
<dbReference type="PANTHER" id="PTHR47332">
    <property type="entry name" value="SET DOMAIN-CONTAINING PROTEIN 5"/>
    <property type="match status" value="1"/>
</dbReference>
<accession>A0AAN6PGI7</accession>
<dbReference type="InterPro" id="IPR053185">
    <property type="entry name" value="SET_domain_protein"/>
</dbReference>
<evidence type="ECO:0000313" key="4">
    <source>
        <dbReference type="Proteomes" id="UP001303115"/>
    </source>
</evidence>
<dbReference type="PROSITE" id="PS50280">
    <property type="entry name" value="SET"/>
    <property type="match status" value="1"/>
</dbReference>
<dbReference type="SUPFAM" id="SSF82199">
    <property type="entry name" value="SET domain"/>
    <property type="match status" value="1"/>
</dbReference>
<organism evidence="3 4">
    <name type="scientific">Parachaetomium inaequale</name>
    <dbReference type="NCBI Taxonomy" id="2588326"/>
    <lineage>
        <taxon>Eukaryota</taxon>
        <taxon>Fungi</taxon>
        <taxon>Dikarya</taxon>
        <taxon>Ascomycota</taxon>
        <taxon>Pezizomycotina</taxon>
        <taxon>Sordariomycetes</taxon>
        <taxon>Sordariomycetidae</taxon>
        <taxon>Sordariales</taxon>
        <taxon>Chaetomiaceae</taxon>
        <taxon>Parachaetomium</taxon>
    </lineage>
</organism>
<proteinExistence type="predicted"/>
<dbReference type="Gene3D" id="2.170.270.10">
    <property type="entry name" value="SET domain"/>
    <property type="match status" value="1"/>
</dbReference>
<dbReference type="InterPro" id="IPR011990">
    <property type="entry name" value="TPR-like_helical_dom_sf"/>
</dbReference>
<reference evidence="4" key="1">
    <citation type="journal article" date="2023" name="Mol. Phylogenet. Evol.">
        <title>Genome-scale phylogeny and comparative genomics of the fungal order Sordariales.</title>
        <authorList>
            <person name="Hensen N."/>
            <person name="Bonometti L."/>
            <person name="Westerberg I."/>
            <person name="Brannstrom I.O."/>
            <person name="Guillou S."/>
            <person name="Cros-Aarteil S."/>
            <person name="Calhoun S."/>
            <person name="Haridas S."/>
            <person name="Kuo A."/>
            <person name="Mondo S."/>
            <person name="Pangilinan J."/>
            <person name="Riley R."/>
            <person name="LaButti K."/>
            <person name="Andreopoulos B."/>
            <person name="Lipzen A."/>
            <person name="Chen C."/>
            <person name="Yan M."/>
            <person name="Daum C."/>
            <person name="Ng V."/>
            <person name="Clum A."/>
            <person name="Steindorff A."/>
            <person name="Ohm R.A."/>
            <person name="Martin F."/>
            <person name="Silar P."/>
            <person name="Natvig D.O."/>
            <person name="Lalanne C."/>
            <person name="Gautier V."/>
            <person name="Ament-Velasquez S.L."/>
            <person name="Kruys A."/>
            <person name="Hutchinson M.I."/>
            <person name="Powell A.J."/>
            <person name="Barry K."/>
            <person name="Miller A.N."/>
            <person name="Grigoriev I.V."/>
            <person name="Debuchy R."/>
            <person name="Gladieux P."/>
            <person name="Hiltunen Thoren M."/>
            <person name="Johannesson H."/>
        </authorList>
    </citation>
    <scope>NUCLEOTIDE SEQUENCE [LARGE SCALE GENOMIC DNA]</scope>
    <source>
        <strain evidence="4">CBS 284.82</strain>
    </source>
</reference>
<dbReference type="SMART" id="SM00317">
    <property type="entry name" value="SET"/>
    <property type="match status" value="1"/>
</dbReference>
<dbReference type="AlphaFoldDB" id="A0AAN6PGI7"/>
<keyword evidence="4" id="KW-1185">Reference proteome</keyword>
<sequence>MRPAWFTAASLTTTLPLRPPHLACQALEVYQHSATCPFYSYPFMRAENPTERLKELAVLLSGATGENDGAHQPAKEVHSLDNEPGHTPPSEQRTPPPSRHRKTKEQTPQTRQQERCLSPWSKSPTCRRLHVSTGSNANTNINTNNNAPSDSEFCAFTHASFNNNQGITVITTPDRLRLLSTLPPVTTDNGAAAAAAGGGGDPQPELETIKPYKPIQIPGKGIGLVATKPIRTGTRIMSATPAILVDDRAWKGIRAQEMGVLVAEGVAGLPDKERERVMGLSVKSGWQGGREYGVVAGNAFRVVIDLVGMLGGGEGLEFHGVFTEVSRLNHDCAPNLGYYFDSKTLSLKVYAVRDIFPGEELTISYVDVVQPHSTRQKSLSSAWSFTCTCPRCTLEPHLLGESDSRVKQMQELRRELDDYSGAAMPQTAELLVTLYELEGLQVRIYEAYYRAALEWNGVEDAARAVKYARLCLDKGLLLRGEDRPFVESMREMVRDAKGHWSWRFRVKERGL</sequence>
<evidence type="ECO:0000256" key="1">
    <source>
        <dbReference type="SAM" id="MobiDB-lite"/>
    </source>
</evidence>
<dbReference type="InterPro" id="IPR001214">
    <property type="entry name" value="SET_dom"/>
</dbReference>
<dbReference type="EMBL" id="MU854426">
    <property type="protein sequence ID" value="KAK4038549.1"/>
    <property type="molecule type" value="Genomic_DNA"/>
</dbReference>
<gene>
    <name evidence="3" type="ORF">C8A01DRAFT_17396</name>
</gene>
<protein>
    <submittedName>
        <fullName evidence="3">SET domain-containing protein 5</fullName>
    </submittedName>
</protein>
<dbReference type="CDD" id="cd20071">
    <property type="entry name" value="SET_SMYD"/>
    <property type="match status" value="1"/>
</dbReference>
<dbReference type="InterPro" id="IPR046341">
    <property type="entry name" value="SET_dom_sf"/>
</dbReference>
<feature type="compositionally biased region" description="Basic and acidic residues" evidence="1">
    <location>
        <begin position="73"/>
        <end position="84"/>
    </location>
</feature>
<feature type="domain" description="SET" evidence="2">
    <location>
        <begin position="204"/>
        <end position="366"/>
    </location>
</feature>
<dbReference type="Proteomes" id="UP001303115">
    <property type="component" value="Unassembled WGS sequence"/>
</dbReference>